<sequence length="467" mass="51092">MTEVDEFFRSAHNDLIYELEMHGFLPVDEDSWTGEIRTPNAAWQVKVDFSSPYPTFPPRVLLVGDKPLSWHQNADGSLCLYSQSSPGAFPWFAHGAFLAKVREWLENDETGWIGDTPDLDLERYWEPNTRFALLVHDELPGGKTYWARFDRSGPETLVQSGYEAPPRKRPRSHKHLYGLVADIGEIEAPPRTWAQLSALLEDSVNIETELREHRADVLLVRYARADHQGLLGLVPVPGGQPTELKLRSVSCASRSPRTMALRAGFQSSDLRKKVVTVVGVGAVGSFVAQGLFRAGLRDLVLVDVERLRPGNLARHAASCAFIGKPKAEAMARTLGATVLAFPFRVDSLTCAIRIVNTADLVIDATANEVVTQLLTEAGRLAGRTVLSTYLANQGRSKVVEILPSAADDRLVPQELPPAAADGVESGCGDPISTTPPFAVMEIAGMTCRIATAMLVGETAMSELREQT</sequence>
<dbReference type="GO" id="GO:0016779">
    <property type="term" value="F:nucleotidyltransferase activity"/>
    <property type="evidence" value="ECO:0007669"/>
    <property type="project" value="UniProtKB-KW"/>
</dbReference>
<dbReference type="InterPro" id="IPR016135">
    <property type="entry name" value="UBQ-conjugating_enzyme/RWD"/>
</dbReference>
<dbReference type="SUPFAM" id="SSF69572">
    <property type="entry name" value="Activating enzymes of the ubiquitin-like proteins"/>
    <property type="match status" value="1"/>
</dbReference>
<dbReference type="GO" id="GO:0061503">
    <property type="term" value="F:tRNA threonylcarbamoyladenosine dehydratase"/>
    <property type="evidence" value="ECO:0007669"/>
    <property type="project" value="TreeGrafter"/>
</dbReference>
<dbReference type="InterPro" id="IPR000594">
    <property type="entry name" value="ThiF_NAD_FAD-bd"/>
</dbReference>
<accession>A0A7Z0IIV0</accession>
<dbReference type="InterPro" id="IPR045886">
    <property type="entry name" value="ThiF/MoeB/HesA"/>
</dbReference>
<gene>
    <name evidence="2" type="ORF">BJY26_003072</name>
</gene>
<proteinExistence type="predicted"/>
<organism evidence="2 3">
    <name type="scientific">Spelaeicoccus albus</name>
    <dbReference type="NCBI Taxonomy" id="1280376"/>
    <lineage>
        <taxon>Bacteria</taxon>
        <taxon>Bacillati</taxon>
        <taxon>Actinomycetota</taxon>
        <taxon>Actinomycetes</taxon>
        <taxon>Micrococcales</taxon>
        <taxon>Brevibacteriaceae</taxon>
        <taxon>Spelaeicoccus</taxon>
    </lineage>
</organism>
<dbReference type="RefSeq" id="WP_179429063.1">
    <property type="nucleotide sequence ID" value="NZ_JACBZP010000001.1"/>
</dbReference>
<dbReference type="Proteomes" id="UP000539111">
    <property type="component" value="Unassembled WGS sequence"/>
</dbReference>
<evidence type="ECO:0000313" key="3">
    <source>
        <dbReference type="Proteomes" id="UP000539111"/>
    </source>
</evidence>
<dbReference type="Gene3D" id="3.40.50.720">
    <property type="entry name" value="NAD(P)-binding Rossmann-like Domain"/>
    <property type="match status" value="1"/>
</dbReference>
<dbReference type="AlphaFoldDB" id="A0A7Z0IIV0"/>
<evidence type="ECO:0000313" key="2">
    <source>
        <dbReference type="EMBL" id="NYI68766.1"/>
    </source>
</evidence>
<keyword evidence="3" id="KW-1185">Reference proteome</keyword>
<dbReference type="Pfam" id="PF00899">
    <property type="entry name" value="ThiF"/>
    <property type="match status" value="1"/>
</dbReference>
<keyword evidence="2" id="KW-0808">Transferase</keyword>
<dbReference type="GO" id="GO:0008641">
    <property type="term" value="F:ubiquitin-like modifier activating enzyme activity"/>
    <property type="evidence" value="ECO:0007669"/>
    <property type="project" value="InterPro"/>
</dbReference>
<dbReference type="InterPro" id="IPR035985">
    <property type="entry name" value="Ubiquitin-activating_enz"/>
</dbReference>
<dbReference type="GO" id="GO:0061504">
    <property type="term" value="P:cyclic threonylcarbamoyladenosine biosynthetic process"/>
    <property type="evidence" value="ECO:0007669"/>
    <property type="project" value="TreeGrafter"/>
</dbReference>
<dbReference type="SUPFAM" id="SSF54495">
    <property type="entry name" value="UBC-like"/>
    <property type="match status" value="1"/>
</dbReference>
<dbReference type="PANTHER" id="PTHR43267">
    <property type="entry name" value="TRNA THREONYLCARBAMOYLADENOSINE DEHYDRATASE"/>
    <property type="match status" value="1"/>
</dbReference>
<reference evidence="2 3" key="1">
    <citation type="submission" date="2020-07" db="EMBL/GenBank/DDBJ databases">
        <title>Sequencing the genomes of 1000 actinobacteria strains.</title>
        <authorList>
            <person name="Klenk H.-P."/>
        </authorList>
    </citation>
    <scope>NUCLEOTIDE SEQUENCE [LARGE SCALE GENOMIC DNA]</scope>
    <source>
        <strain evidence="2 3">DSM 26341</strain>
    </source>
</reference>
<dbReference type="EMBL" id="JACBZP010000001">
    <property type="protein sequence ID" value="NYI68766.1"/>
    <property type="molecule type" value="Genomic_DNA"/>
</dbReference>
<evidence type="ECO:0000259" key="1">
    <source>
        <dbReference type="Pfam" id="PF00899"/>
    </source>
</evidence>
<name>A0A7Z0IIV0_9MICO</name>
<dbReference type="PANTHER" id="PTHR43267:SF1">
    <property type="entry name" value="TRNA THREONYLCARBAMOYLADENOSINE DEHYDRATASE"/>
    <property type="match status" value="1"/>
</dbReference>
<feature type="domain" description="THIF-type NAD/FAD binding fold" evidence="1">
    <location>
        <begin position="268"/>
        <end position="458"/>
    </location>
</feature>
<keyword evidence="2" id="KW-0548">Nucleotidyltransferase</keyword>
<comment type="caution">
    <text evidence="2">The sequence shown here is derived from an EMBL/GenBank/DDBJ whole genome shotgun (WGS) entry which is preliminary data.</text>
</comment>
<protein>
    <submittedName>
        <fullName evidence="2">Molybdopterin/thiamine biosynthesis adenylyltransferase</fullName>
    </submittedName>
</protein>